<evidence type="ECO:0000256" key="2">
    <source>
        <dbReference type="ARBA" id="ARBA00043942"/>
    </source>
</evidence>
<protein>
    <recommendedName>
        <fullName evidence="3">Synaptic plasticity regulator PANTS</fullName>
    </recommendedName>
    <alternativeName>
        <fullName evidence="4">Plasticity-associated neural transcript short</fullName>
    </alternativeName>
</protein>
<dbReference type="PANTHER" id="PTHR28052:SF1">
    <property type="entry name" value="UPF0545 PROTEIN C22ORF39"/>
    <property type="match status" value="1"/>
</dbReference>
<dbReference type="GO" id="GO:0043083">
    <property type="term" value="C:synaptic cleft"/>
    <property type="evidence" value="ECO:0007669"/>
    <property type="project" value="UniProtKB-SubCell"/>
</dbReference>
<feature type="region of interest" description="Disordered" evidence="5">
    <location>
        <begin position="1"/>
        <end position="23"/>
    </location>
</feature>
<dbReference type="Proteomes" id="UP000007151">
    <property type="component" value="Unassembled WGS sequence"/>
</dbReference>
<accession>A0A212EY64</accession>
<dbReference type="PANTHER" id="PTHR28052">
    <property type="entry name" value="UPF0545 PROTEIN C22ORF39"/>
    <property type="match status" value="1"/>
</dbReference>
<evidence type="ECO:0000256" key="5">
    <source>
        <dbReference type="SAM" id="MobiDB-lite"/>
    </source>
</evidence>
<dbReference type="Pfam" id="PF11326">
    <property type="entry name" value="PANTS-like"/>
    <property type="match status" value="1"/>
</dbReference>
<name>A0A212EY64_DANPL</name>
<dbReference type="OrthoDB" id="5946508at2759"/>
<evidence type="ECO:0000256" key="1">
    <source>
        <dbReference type="ARBA" id="ARBA00006412"/>
    </source>
</evidence>
<keyword evidence="7" id="KW-1185">Reference proteome</keyword>
<evidence type="ECO:0000313" key="7">
    <source>
        <dbReference type="Proteomes" id="UP000007151"/>
    </source>
</evidence>
<sequence>MSENNDKSSDQKTKVSDEDCSSIDPSEKWLIRDCDVYKDEYDECTSFKGRFHQYFIYGESLDCNQWKKDYTNCRKWVDNNDVKAGKAVIQSETARRLERLRPHYQNNVWKKRESPPADWDKPLPEWLQKRDENSYLALKAKEMKEGKEEATSSCCIM</sequence>
<dbReference type="AlphaFoldDB" id="A0A212EY64"/>
<dbReference type="eggNOG" id="ENOG502S21Q">
    <property type="taxonomic scope" value="Eukaryota"/>
</dbReference>
<evidence type="ECO:0000313" key="6">
    <source>
        <dbReference type="EMBL" id="OWR46436.1"/>
    </source>
</evidence>
<comment type="caution">
    <text evidence="6">The sequence shown here is derived from an EMBL/GenBank/DDBJ whole genome shotgun (WGS) entry which is preliminary data.</text>
</comment>
<dbReference type="KEGG" id="dpl:KGM_212104"/>
<feature type="compositionally biased region" description="Basic and acidic residues" evidence="5">
    <location>
        <begin position="1"/>
        <end position="17"/>
    </location>
</feature>
<organism evidence="6 7">
    <name type="scientific">Danaus plexippus plexippus</name>
    <dbReference type="NCBI Taxonomy" id="278856"/>
    <lineage>
        <taxon>Eukaryota</taxon>
        <taxon>Metazoa</taxon>
        <taxon>Ecdysozoa</taxon>
        <taxon>Arthropoda</taxon>
        <taxon>Hexapoda</taxon>
        <taxon>Insecta</taxon>
        <taxon>Pterygota</taxon>
        <taxon>Neoptera</taxon>
        <taxon>Endopterygota</taxon>
        <taxon>Lepidoptera</taxon>
        <taxon>Glossata</taxon>
        <taxon>Ditrysia</taxon>
        <taxon>Papilionoidea</taxon>
        <taxon>Nymphalidae</taxon>
        <taxon>Danainae</taxon>
        <taxon>Danaini</taxon>
        <taxon>Danaina</taxon>
        <taxon>Danaus</taxon>
        <taxon>Danaus</taxon>
    </lineage>
</organism>
<dbReference type="EMBL" id="AGBW02011611">
    <property type="protein sequence ID" value="OWR46436.1"/>
    <property type="molecule type" value="Genomic_DNA"/>
</dbReference>
<evidence type="ECO:0000256" key="3">
    <source>
        <dbReference type="ARBA" id="ARBA00044072"/>
    </source>
</evidence>
<gene>
    <name evidence="6" type="ORF">KGM_212104</name>
</gene>
<proteinExistence type="inferred from homology"/>
<reference evidence="6 7" key="1">
    <citation type="journal article" date="2011" name="Cell">
        <title>The monarch butterfly genome yields insights into long-distance migration.</title>
        <authorList>
            <person name="Zhan S."/>
            <person name="Merlin C."/>
            <person name="Boore J.L."/>
            <person name="Reppert S.M."/>
        </authorList>
    </citation>
    <scope>NUCLEOTIDE SEQUENCE [LARGE SCALE GENOMIC DNA]</scope>
    <source>
        <strain evidence="6">F-2</strain>
    </source>
</reference>
<evidence type="ECO:0000256" key="4">
    <source>
        <dbReference type="ARBA" id="ARBA00044235"/>
    </source>
</evidence>
<comment type="subcellular location">
    <subcellularLocation>
        <location evidence="2">Synaptic cleft</location>
    </subcellularLocation>
</comment>
<dbReference type="InterPro" id="IPR021475">
    <property type="entry name" value="Pants/Emi1-like"/>
</dbReference>
<dbReference type="FunCoup" id="A0A212EY64">
    <property type="interactions" value="47"/>
</dbReference>
<comment type="similarity">
    <text evidence="1">Belongs to the UPF0545 family.</text>
</comment>